<name>A0ACC2QX72_9NEOP</name>
<sequence length="265" mass="30454">MASTREAPAPAPQAPHPKPKVSVSQLRVLLTAIENDPSLYNAAESDMISFLNIQKWLDLSDKLNECLDGTMLNTQNWKYVLRYWAENVKKGVDVMSKERLAFNKANRSITLKEAKELTRLERRFYKFMKKEEAKDIVDVTYTGNFGAEEIVRDIDGASDNGIKVKVQLMNVSPLTVVNDENACPEGPKKRTIHVKEDDPIDPTDVTKKLKIIFDETLDEEPHKHIMENQLDRLQMVSRELEEHIATIQSRIHMIKDLWKHRCGDN</sequence>
<organism evidence="1 2">
    <name type="scientific">Mythimna loreyi</name>
    <dbReference type="NCBI Taxonomy" id="667449"/>
    <lineage>
        <taxon>Eukaryota</taxon>
        <taxon>Metazoa</taxon>
        <taxon>Ecdysozoa</taxon>
        <taxon>Arthropoda</taxon>
        <taxon>Hexapoda</taxon>
        <taxon>Insecta</taxon>
        <taxon>Pterygota</taxon>
        <taxon>Neoptera</taxon>
        <taxon>Endopterygota</taxon>
        <taxon>Lepidoptera</taxon>
        <taxon>Glossata</taxon>
        <taxon>Ditrysia</taxon>
        <taxon>Noctuoidea</taxon>
        <taxon>Noctuidae</taxon>
        <taxon>Noctuinae</taxon>
        <taxon>Hadenini</taxon>
        <taxon>Mythimna</taxon>
    </lineage>
</organism>
<accession>A0ACC2QX72</accession>
<keyword evidence="2" id="KW-1185">Reference proteome</keyword>
<evidence type="ECO:0000313" key="2">
    <source>
        <dbReference type="Proteomes" id="UP001231649"/>
    </source>
</evidence>
<protein>
    <submittedName>
        <fullName evidence="1">Uncharacterized protein</fullName>
    </submittedName>
</protein>
<dbReference type="Proteomes" id="UP001231649">
    <property type="component" value="Chromosome 15"/>
</dbReference>
<proteinExistence type="predicted"/>
<reference evidence="1" key="1">
    <citation type="submission" date="2023-03" db="EMBL/GenBank/DDBJ databases">
        <title>Chromosome-level genomes of two armyworms, Mythimna separata and Mythimna loreyi, provide insights into the biosynthesis and reception of sex pheromones.</title>
        <authorList>
            <person name="Zhao H."/>
        </authorList>
    </citation>
    <scope>NUCLEOTIDE SEQUENCE</scope>
    <source>
        <strain evidence="1">BeijingLab</strain>
    </source>
</reference>
<dbReference type="EMBL" id="CM056791">
    <property type="protein sequence ID" value="KAJ8725923.1"/>
    <property type="molecule type" value="Genomic_DNA"/>
</dbReference>
<gene>
    <name evidence="1" type="ORF">PYW08_004106</name>
</gene>
<evidence type="ECO:0000313" key="1">
    <source>
        <dbReference type="EMBL" id="KAJ8725923.1"/>
    </source>
</evidence>
<comment type="caution">
    <text evidence="1">The sequence shown here is derived from an EMBL/GenBank/DDBJ whole genome shotgun (WGS) entry which is preliminary data.</text>
</comment>